<reference evidence="1 2" key="1">
    <citation type="submission" date="2019-02" db="EMBL/GenBank/DDBJ databases">
        <title>Deep-cultivation of Planctomycetes and their phenomic and genomic characterization uncovers novel biology.</title>
        <authorList>
            <person name="Wiegand S."/>
            <person name="Jogler M."/>
            <person name="Boedeker C."/>
            <person name="Pinto D."/>
            <person name="Vollmers J."/>
            <person name="Rivas-Marin E."/>
            <person name="Kohn T."/>
            <person name="Peeters S.H."/>
            <person name="Heuer A."/>
            <person name="Rast P."/>
            <person name="Oberbeckmann S."/>
            <person name="Bunk B."/>
            <person name="Jeske O."/>
            <person name="Meyerdierks A."/>
            <person name="Storesund J.E."/>
            <person name="Kallscheuer N."/>
            <person name="Luecker S."/>
            <person name="Lage O.M."/>
            <person name="Pohl T."/>
            <person name="Merkel B.J."/>
            <person name="Hornburger P."/>
            <person name="Mueller R.-W."/>
            <person name="Bruemmer F."/>
            <person name="Labrenz M."/>
            <person name="Spormann A.M."/>
            <person name="Op Den Camp H."/>
            <person name="Overmann J."/>
            <person name="Amann R."/>
            <person name="Jetten M.S.M."/>
            <person name="Mascher T."/>
            <person name="Medema M.H."/>
            <person name="Devos D.P."/>
            <person name="Kaster A.-K."/>
            <person name="Ovreas L."/>
            <person name="Rohde M."/>
            <person name="Galperin M.Y."/>
            <person name="Jogler C."/>
        </authorList>
    </citation>
    <scope>NUCLEOTIDE SEQUENCE [LARGE SCALE GENOMIC DNA]</scope>
    <source>
        <strain evidence="1 2">Poly51</strain>
    </source>
</reference>
<accession>A0A5C6FEI8</accession>
<dbReference type="Proteomes" id="UP000318288">
    <property type="component" value="Unassembled WGS sequence"/>
</dbReference>
<gene>
    <name evidence="1" type="ORF">Poly51_13050</name>
</gene>
<evidence type="ECO:0000313" key="1">
    <source>
        <dbReference type="EMBL" id="TWU58526.1"/>
    </source>
</evidence>
<organism evidence="1 2">
    <name type="scientific">Rubripirellula tenax</name>
    <dbReference type="NCBI Taxonomy" id="2528015"/>
    <lineage>
        <taxon>Bacteria</taxon>
        <taxon>Pseudomonadati</taxon>
        <taxon>Planctomycetota</taxon>
        <taxon>Planctomycetia</taxon>
        <taxon>Pirellulales</taxon>
        <taxon>Pirellulaceae</taxon>
        <taxon>Rubripirellula</taxon>
    </lineage>
</organism>
<comment type="caution">
    <text evidence="1">The sequence shown here is derived from an EMBL/GenBank/DDBJ whole genome shotgun (WGS) entry which is preliminary data.</text>
</comment>
<name>A0A5C6FEI8_9BACT</name>
<evidence type="ECO:0000313" key="2">
    <source>
        <dbReference type="Proteomes" id="UP000318288"/>
    </source>
</evidence>
<keyword evidence="2" id="KW-1185">Reference proteome</keyword>
<dbReference type="AlphaFoldDB" id="A0A5C6FEI8"/>
<sequence>MNRIASDFTSLSQLVSHLRDGALLLISNDVHDLTLRLGQRRGVLFRHASIPLSSYCRPGLGVL</sequence>
<dbReference type="EMBL" id="SJPW01000002">
    <property type="protein sequence ID" value="TWU58526.1"/>
    <property type="molecule type" value="Genomic_DNA"/>
</dbReference>
<protein>
    <submittedName>
        <fullName evidence="1">Uncharacterized protein</fullName>
    </submittedName>
</protein>
<proteinExistence type="predicted"/>